<reference evidence="2 3" key="1">
    <citation type="submission" date="2018-02" db="EMBL/GenBank/DDBJ databases">
        <title>Genomic Encyclopedia of Archaeal and Bacterial Type Strains, Phase II (KMG-II): from individual species to whole genera.</title>
        <authorList>
            <person name="Goeker M."/>
        </authorList>
    </citation>
    <scope>NUCLEOTIDE SEQUENCE [LARGE SCALE GENOMIC DNA]</scope>
    <source>
        <strain evidence="2 3">DSM 3808</strain>
    </source>
</reference>
<evidence type="ECO:0000313" key="2">
    <source>
        <dbReference type="EMBL" id="PPK78934.1"/>
    </source>
</evidence>
<keyword evidence="1" id="KW-0812">Transmembrane</keyword>
<feature type="transmembrane region" description="Helical" evidence="1">
    <location>
        <begin position="348"/>
        <end position="369"/>
    </location>
</feature>
<feature type="transmembrane region" description="Helical" evidence="1">
    <location>
        <begin position="106"/>
        <end position="126"/>
    </location>
</feature>
<gene>
    <name evidence="2" type="ORF">BXY41_11293</name>
</gene>
<dbReference type="Proteomes" id="UP000237749">
    <property type="component" value="Unassembled WGS sequence"/>
</dbReference>
<name>A0A2S6HN72_9FIRM</name>
<feature type="transmembrane region" description="Helical" evidence="1">
    <location>
        <begin position="206"/>
        <end position="224"/>
    </location>
</feature>
<dbReference type="AlphaFoldDB" id="A0A2S6HN72"/>
<feature type="transmembrane region" description="Helical" evidence="1">
    <location>
        <begin position="245"/>
        <end position="272"/>
    </location>
</feature>
<evidence type="ECO:0008006" key="4">
    <source>
        <dbReference type="Google" id="ProtNLM"/>
    </source>
</evidence>
<sequence>MISEKKELAFIPMGIFKLRIPFIHYKLEKVEFIQGLIVGATALSAIPYMTEYLGLPYELAWSCIILEAFLYILHANLGDPVIPGWITATLPLTLAYLTSYEMGAERIQAMIALQLLVGVVFIFMGVTKLAESFIKNIPPSIKGGILMATPITVLQGQLSPNGQLRNFPVAVGAGALLLAIISFSSSYQEKRKKYKVLDIIAQYGNLFPYLIAMVIGIAAGELAMPHVEIGTFIKIPMFKEMLKSVGVFGVGFPGIRMFLSALPLALICYVIAFGDFVTSESLIEEAKAERDDEIIDFNSSRSNLISGVRNIILAIFAPFPPLAGPLWVGMTVSVSIRYKEGKEAMKSLLGAMGSFRLGTLISVICIPVVTLLKPVFPVGAGITLIFQAFVCGRIGMEYCETDLDKSIAAIMAVVLAMQGSAWALLVGFGLNIVLSNWSIPGVKKRTVIE</sequence>
<organism evidence="2 3">
    <name type="scientific">Lacrimispora xylanisolvens</name>
    <dbReference type="NCBI Taxonomy" id="384636"/>
    <lineage>
        <taxon>Bacteria</taxon>
        <taxon>Bacillati</taxon>
        <taxon>Bacillota</taxon>
        <taxon>Clostridia</taxon>
        <taxon>Lachnospirales</taxon>
        <taxon>Lachnospiraceae</taxon>
        <taxon>Lacrimispora</taxon>
    </lineage>
</organism>
<keyword evidence="3" id="KW-1185">Reference proteome</keyword>
<evidence type="ECO:0000313" key="3">
    <source>
        <dbReference type="Proteomes" id="UP000237749"/>
    </source>
</evidence>
<comment type="caution">
    <text evidence="2">The sequence shown here is derived from an EMBL/GenBank/DDBJ whole genome shotgun (WGS) entry which is preliminary data.</text>
</comment>
<feature type="transmembrane region" description="Helical" evidence="1">
    <location>
        <begin position="407"/>
        <end position="434"/>
    </location>
</feature>
<feature type="transmembrane region" description="Helical" evidence="1">
    <location>
        <begin position="32"/>
        <end position="49"/>
    </location>
</feature>
<protein>
    <recommendedName>
        <fullName evidence="4">MFS superfamily sulfate permease-like transporter</fullName>
    </recommendedName>
</protein>
<keyword evidence="1" id="KW-0472">Membrane</keyword>
<accession>A0A2S6HN72</accession>
<proteinExistence type="predicted"/>
<feature type="transmembrane region" description="Helical" evidence="1">
    <location>
        <begin position="311"/>
        <end position="336"/>
    </location>
</feature>
<dbReference type="EMBL" id="PTJA01000012">
    <property type="protein sequence ID" value="PPK78934.1"/>
    <property type="molecule type" value="Genomic_DNA"/>
</dbReference>
<keyword evidence="1" id="KW-1133">Transmembrane helix</keyword>
<feature type="transmembrane region" description="Helical" evidence="1">
    <location>
        <begin position="167"/>
        <end position="186"/>
    </location>
</feature>
<dbReference type="OrthoDB" id="354989at2"/>
<feature type="transmembrane region" description="Helical" evidence="1">
    <location>
        <begin position="80"/>
        <end position="100"/>
    </location>
</feature>
<dbReference type="RefSeq" id="WP_104438632.1">
    <property type="nucleotide sequence ID" value="NZ_PTJA01000012.1"/>
</dbReference>
<evidence type="ECO:0000256" key="1">
    <source>
        <dbReference type="SAM" id="Phobius"/>
    </source>
</evidence>
<feature type="transmembrane region" description="Helical" evidence="1">
    <location>
        <begin position="375"/>
        <end position="395"/>
    </location>
</feature>